<dbReference type="GO" id="GO:0006465">
    <property type="term" value="P:signal peptide processing"/>
    <property type="evidence" value="ECO:0007669"/>
    <property type="project" value="InterPro"/>
</dbReference>
<evidence type="ECO:0000256" key="3">
    <source>
        <dbReference type="ARBA" id="ARBA00022692"/>
    </source>
</evidence>
<keyword evidence="11" id="KW-1185">Reference proteome</keyword>
<dbReference type="Proteomes" id="UP001162131">
    <property type="component" value="Unassembled WGS sequence"/>
</dbReference>
<dbReference type="InterPro" id="IPR007653">
    <property type="entry name" value="SPC3"/>
</dbReference>
<protein>
    <recommendedName>
        <fullName evidence="8">Signal peptidase complex subunit 3</fullName>
    </recommendedName>
</protein>
<comment type="caution">
    <text evidence="10">The sequence shown here is derived from an EMBL/GenBank/DDBJ whole genome shotgun (WGS) entry which is preliminary data.</text>
</comment>
<evidence type="ECO:0000256" key="1">
    <source>
        <dbReference type="ARBA" id="ARBA00004648"/>
    </source>
</evidence>
<evidence type="ECO:0000313" key="10">
    <source>
        <dbReference type="EMBL" id="CAG9322638.1"/>
    </source>
</evidence>
<dbReference type="PANTHER" id="PTHR12804">
    <property type="entry name" value="MICROSOMAL SIGNAL PEPTIDASE 23 KD SUBUNIT SPC22/23"/>
    <property type="match status" value="1"/>
</dbReference>
<evidence type="ECO:0000256" key="6">
    <source>
        <dbReference type="ARBA" id="ARBA00022989"/>
    </source>
</evidence>
<sequence length="170" mass="20145">MHSILWRLNAPFFFGVIVLGILTGINVISTYFVDYRVDTSIQNIHVNKFINNSRFHWEEAELSFDLKGDFSEVFNWNVNYIYIYVELDYESPMRNAIIIWDKIIPRFYYKPLKIEYKSEKGKYTLKNKGYNLRGKNVLAKIKLEIEPIAGFIFKIEGSHSNITFPTNYSY</sequence>
<evidence type="ECO:0000256" key="5">
    <source>
        <dbReference type="ARBA" id="ARBA00022968"/>
    </source>
</evidence>
<gene>
    <name evidence="10" type="ORF">BSTOLATCC_MIC31761</name>
</gene>
<dbReference type="AlphaFoldDB" id="A0AAU9JE59"/>
<comment type="subcellular location">
    <subcellularLocation>
        <location evidence="1">Endoplasmic reticulum membrane</location>
        <topology evidence="1">Single-pass type II membrane protein</topology>
    </subcellularLocation>
</comment>
<reference evidence="10" key="1">
    <citation type="submission" date="2021-09" db="EMBL/GenBank/DDBJ databases">
        <authorList>
            <consortium name="AG Swart"/>
            <person name="Singh M."/>
            <person name="Singh A."/>
            <person name="Seah K."/>
            <person name="Emmerich C."/>
        </authorList>
    </citation>
    <scope>NUCLEOTIDE SEQUENCE</scope>
    <source>
        <strain evidence="10">ATCC30299</strain>
    </source>
</reference>
<organism evidence="10 11">
    <name type="scientific">Blepharisma stoltei</name>
    <dbReference type="NCBI Taxonomy" id="1481888"/>
    <lineage>
        <taxon>Eukaryota</taxon>
        <taxon>Sar</taxon>
        <taxon>Alveolata</taxon>
        <taxon>Ciliophora</taxon>
        <taxon>Postciliodesmatophora</taxon>
        <taxon>Heterotrichea</taxon>
        <taxon>Heterotrichida</taxon>
        <taxon>Blepharismidae</taxon>
        <taxon>Blepharisma</taxon>
    </lineage>
</organism>
<keyword evidence="3 9" id="KW-0812">Transmembrane</keyword>
<dbReference type="EMBL" id="CAJZBQ010000032">
    <property type="protein sequence ID" value="CAG9322638.1"/>
    <property type="molecule type" value="Genomic_DNA"/>
</dbReference>
<accession>A0AAU9JE59</accession>
<dbReference type="PIRSF" id="PIRSF016089">
    <property type="entry name" value="SPC22"/>
    <property type="match status" value="1"/>
</dbReference>
<evidence type="ECO:0000256" key="4">
    <source>
        <dbReference type="ARBA" id="ARBA00022824"/>
    </source>
</evidence>
<keyword evidence="4" id="KW-0256">Endoplasmic reticulum</keyword>
<evidence type="ECO:0000256" key="9">
    <source>
        <dbReference type="SAM" id="Phobius"/>
    </source>
</evidence>
<dbReference type="PANTHER" id="PTHR12804:SF0">
    <property type="entry name" value="SIGNAL PEPTIDASE COMPLEX SUBUNIT 3"/>
    <property type="match status" value="1"/>
</dbReference>
<dbReference type="Pfam" id="PF04573">
    <property type="entry name" value="SPC22"/>
    <property type="match status" value="1"/>
</dbReference>
<keyword evidence="7 9" id="KW-0472">Membrane</keyword>
<keyword evidence="5" id="KW-0735">Signal-anchor</keyword>
<comment type="similarity">
    <text evidence="2">Belongs to the SPCS3 family.</text>
</comment>
<feature type="transmembrane region" description="Helical" evidence="9">
    <location>
        <begin position="12"/>
        <end position="33"/>
    </location>
</feature>
<keyword evidence="6 9" id="KW-1133">Transmembrane helix</keyword>
<name>A0AAU9JE59_9CILI</name>
<evidence type="ECO:0000256" key="7">
    <source>
        <dbReference type="ARBA" id="ARBA00023136"/>
    </source>
</evidence>
<evidence type="ECO:0000256" key="8">
    <source>
        <dbReference type="ARBA" id="ARBA00029556"/>
    </source>
</evidence>
<evidence type="ECO:0000256" key="2">
    <source>
        <dbReference type="ARBA" id="ARBA00009289"/>
    </source>
</evidence>
<dbReference type="GO" id="GO:0045047">
    <property type="term" value="P:protein targeting to ER"/>
    <property type="evidence" value="ECO:0007669"/>
    <property type="project" value="TreeGrafter"/>
</dbReference>
<proteinExistence type="inferred from homology"/>
<evidence type="ECO:0000313" key="11">
    <source>
        <dbReference type="Proteomes" id="UP001162131"/>
    </source>
</evidence>
<dbReference type="GO" id="GO:0005787">
    <property type="term" value="C:signal peptidase complex"/>
    <property type="evidence" value="ECO:0007669"/>
    <property type="project" value="InterPro"/>
</dbReference>